<dbReference type="KEGG" id="apln:108737837"/>
<dbReference type="PANTHER" id="PTHR13906:SF16">
    <property type="entry name" value="LYSOPHOSPHOLIPID ACYLTRANSFERASE 7"/>
    <property type="match status" value="1"/>
</dbReference>
<evidence type="ECO:0000256" key="6">
    <source>
        <dbReference type="ARBA" id="ARBA00022989"/>
    </source>
</evidence>
<keyword evidence="12" id="KW-1185">Reference proteome</keyword>
<dbReference type="GO" id="GO:0030258">
    <property type="term" value="P:lipid modification"/>
    <property type="evidence" value="ECO:0007669"/>
    <property type="project" value="TreeGrafter"/>
</dbReference>
<feature type="transmembrane region" description="Helical" evidence="11">
    <location>
        <begin position="196"/>
        <end position="213"/>
    </location>
</feature>
<dbReference type="GO" id="GO:0071617">
    <property type="term" value="F:lysophospholipid acyltransferase activity"/>
    <property type="evidence" value="ECO:0007669"/>
    <property type="project" value="TreeGrafter"/>
</dbReference>
<evidence type="ECO:0000256" key="5">
    <source>
        <dbReference type="ARBA" id="ARBA00022692"/>
    </source>
</evidence>
<sequence length="464" mass="55601">MNKDDVIYSLSLIFCILFGYIYRNINNKEFKKWIGTILGLFLMVVLGGYHTLHLFVVCIGNIFILFHNKKKCHLLSFLFSFTYLLFFRTTVYFGIPYPPAHMNMIQMMFTLKMVGLALDLENCTLAMGDYDNKTDEQKAEIIYSYFNLTVADVFHYSLNYIGIVTGPYFRYRTFLDYIDLPFSKYANCEKHTLKKLRIFPLIAVIFLFLSYYWPISYCTTEEFFQHRSWSYRFWYMWVIFYFYRMRIYCGLILTECICIMAGLGAYPEITRPRSGHGPTDNFQTIYQIAKDTSLLSKTEFNFETVNNIDPVEVDFCITVRAAMKHWNTCIQYWLAVNVYKCFPYKKFRTFATLFVSAYWHGLYLGHYVCIWSMAFYLPIEDLYVNLYLKDNSEPYLKFWKWFIWYMKMQTFGYLCVAMQLLTYENVMRYYNSMDHFWIVALTILYLIGLGIKFKRRVQTAIVDE</sequence>
<accession>A0A1W4X2B2</accession>
<dbReference type="GO" id="GO:0016020">
    <property type="term" value="C:membrane"/>
    <property type="evidence" value="ECO:0007669"/>
    <property type="project" value="UniProtKB-SubCell"/>
</dbReference>
<feature type="transmembrane region" description="Helical" evidence="11">
    <location>
        <begin position="350"/>
        <end position="379"/>
    </location>
</feature>
<comment type="subcellular location">
    <subcellularLocation>
        <location evidence="1">Membrane</location>
        <topology evidence="1">Multi-pass membrane protein</topology>
    </subcellularLocation>
</comment>
<keyword evidence="8 13" id="KW-0012">Acyltransferase</keyword>
<dbReference type="OrthoDB" id="7663182at2759"/>
<dbReference type="InterPro" id="IPR049941">
    <property type="entry name" value="LPLAT_7/PORCN-like"/>
</dbReference>
<dbReference type="InterPro" id="IPR004299">
    <property type="entry name" value="MBOAT_fam"/>
</dbReference>
<dbReference type="InParanoid" id="A0A1W4X2B2"/>
<gene>
    <name evidence="13" type="primary">LOC108737837</name>
</gene>
<proteinExistence type="inferred from homology"/>
<dbReference type="FunCoup" id="A0A1W4X2B2">
    <property type="interactions" value="730"/>
</dbReference>
<evidence type="ECO:0000256" key="8">
    <source>
        <dbReference type="ARBA" id="ARBA00023315"/>
    </source>
</evidence>
<feature type="transmembrane region" description="Helical" evidence="11">
    <location>
        <begin position="73"/>
        <end position="95"/>
    </location>
</feature>
<dbReference type="GO" id="GO:0006661">
    <property type="term" value="P:phosphatidylinositol biosynthetic process"/>
    <property type="evidence" value="ECO:0007669"/>
    <property type="project" value="TreeGrafter"/>
</dbReference>
<evidence type="ECO:0000256" key="10">
    <source>
        <dbReference type="ARBA" id="ARBA00093678"/>
    </source>
</evidence>
<evidence type="ECO:0000256" key="9">
    <source>
        <dbReference type="ARBA" id="ARBA00025707"/>
    </source>
</evidence>
<reference evidence="13" key="1">
    <citation type="submission" date="2025-08" db="UniProtKB">
        <authorList>
            <consortium name="RefSeq"/>
        </authorList>
    </citation>
    <scope>IDENTIFICATION</scope>
    <source>
        <tissue evidence="13">Entire body</tissue>
    </source>
</reference>
<evidence type="ECO:0000256" key="11">
    <source>
        <dbReference type="SAM" id="Phobius"/>
    </source>
</evidence>
<protein>
    <recommendedName>
        <fullName evidence="10">Lysophospholipid acyltransferase 7</fullName>
    </recommendedName>
</protein>
<dbReference type="AlphaFoldDB" id="A0A1W4X2B2"/>
<feature type="transmembrane region" description="Helical" evidence="11">
    <location>
        <begin position="399"/>
        <end position="423"/>
    </location>
</feature>
<feature type="transmembrane region" description="Helical" evidence="11">
    <location>
        <begin position="34"/>
        <end position="67"/>
    </location>
</feature>
<name>A0A1W4X2B2_AGRPL</name>
<keyword evidence="6 11" id="KW-1133">Transmembrane helix</keyword>
<evidence type="ECO:0000256" key="3">
    <source>
        <dbReference type="ARBA" id="ARBA00010323"/>
    </source>
</evidence>
<dbReference type="Pfam" id="PF03062">
    <property type="entry name" value="MBOAT"/>
    <property type="match status" value="1"/>
</dbReference>
<dbReference type="GeneID" id="108737837"/>
<evidence type="ECO:0000256" key="2">
    <source>
        <dbReference type="ARBA" id="ARBA00005074"/>
    </source>
</evidence>
<comment type="pathway">
    <text evidence="2">Lipid metabolism; phospholipid metabolism.</text>
</comment>
<feature type="transmembrane region" description="Helical" evidence="11">
    <location>
        <begin position="435"/>
        <end position="453"/>
    </location>
</feature>
<comment type="similarity">
    <text evidence="3">Belongs to the membrane-bound acyltransferase family.</text>
</comment>
<keyword evidence="7 11" id="KW-0472">Membrane</keyword>
<evidence type="ECO:0000313" key="12">
    <source>
        <dbReference type="Proteomes" id="UP000192223"/>
    </source>
</evidence>
<feature type="transmembrane region" description="Helical" evidence="11">
    <location>
        <begin position="233"/>
        <end position="266"/>
    </location>
</feature>
<evidence type="ECO:0000256" key="7">
    <source>
        <dbReference type="ARBA" id="ARBA00023136"/>
    </source>
</evidence>
<evidence type="ECO:0000256" key="4">
    <source>
        <dbReference type="ARBA" id="ARBA00022679"/>
    </source>
</evidence>
<organism evidence="12 13">
    <name type="scientific">Agrilus planipennis</name>
    <name type="common">Emerald ash borer</name>
    <name type="synonym">Agrilus marcopoli</name>
    <dbReference type="NCBI Taxonomy" id="224129"/>
    <lineage>
        <taxon>Eukaryota</taxon>
        <taxon>Metazoa</taxon>
        <taxon>Ecdysozoa</taxon>
        <taxon>Arthropoda</taxon>
        <taxon>Hexapoda</taxon>
        <taxon>Insecta</taxon>
        <taxon>Pterygota</taxon>
        <taxon>Neoptera</taxon>
        <taxon>Endopterygota</taxon>
        <taxon>Coleoptera</taxon>
        <taxon>Polyphaga</taxon>
        <taxon>Elateriformia</taxon>
        <taxon>Buprestoidea</taxon>
        <taxon>Buprestidae</taxon>
        <taxon>Agrilinae</taxon>
        <taxon>Agrilus</taxon>
    </lineage>
</organism>
<dbReference type="GO" id="GO:0044233">
    <property type="term" value="C:mitochondria-associated endoplasmic reticulum membrane contact site"/>
    <property type="evidence" value="ECO:0007669"/>
    <property type="project" value="TreeGrafter"/>
</dbReference>
<keyword evidence="4" id="KW-0808">Transferase</keyword>
<feature type="transmembrane region" description="Helical" evidence="11">
    <location>
        <begin position="6"/>
        <end position="22"/>
    </location>
</feature>
<dbReference type="PANTHER" id="PTHR13906">
    <property type="entry name" value="PORCUPINE"/>
    <property type="match status" value="1"/>
</dbReference>
<evidence type="ECO:0000313" key="13">
    <source>
        <dbReference type="RefSeq" id="XP_018326460.1"/>
    </source>
</evidence>
<evidence type="ECO:0000256" key="1">
    <source>
        <dbReference type="ARBA" id="ARBA00004141"/>
    </source>
</evidence>
<dbReference type="Proteomes" id="UP000192223">
    <property type="component" value="Unplaced"/>
</dbReference>
<comment type="pathway">
    <text evidence="9">Phospholipid metabolism.</text>
</comment>
<dbReference type="RefSeq" id="XP_018326460.1">
    <property type="nucleotide sequence ID" value="XM_018470958.2"/>
</dbReference>
<keyword evidence="5 11" id="KW-0812">Transmembrane</keyword>
<dbReference type="STRING" id="224129.A0A1W4X2B2"/>
<dbReference type="CTD" id="33900"/>